<dbReference type="EMBL" id="GECU01026463">
    <property type="protein sequence ID" value="JAS81243.1"/>
    <property type="molecule type" value="Transcribed_RNA"/>
</dbReference>
<feature type="domain" description="Tudor" evidence="7">
    <location>
        <begin position="535"/>
        <end position="593"/>
    </location>
</feature>
<evidence type="ECO:0000256" key="2">
    <source>
        <dbReference type="ARBA" id="ARBA00022771"/>
    </source>
</evidence>
<dbReference type="PROSITE" id="PS50119">
    <property type="entry name" value="ZF_BBOX"/>
    <property type="match status" value="2"/>
</dbReference>
<dbReference type="GO" id="GO:0005737">
    <property type="term" value="C:cytoplasm"/>
    <property type="evidence" value="ECO:0007669"/>
    <property type="project" value="UniProtKB-ARBA"/>
</dbReference>
<dbReference type="Pfam" id="PF00643">
    <property type="entry name" value="zf-B_box"/>
    <property type="match status" value="1"/>
</dbReference>
<evidence type="ECO:0000259" key="7">
    <source>
        <dbReference type="PROSITE" id="PS50304"/>
    </source>
</evidence>
<gene>
    <name evidence="8" type="ORF">g.39729</name>
</gene>
<dbReference type="Gene3D" id="4.10.830.40">
    <property type="match status" value="1"/>
</dbReference>
<dbReference type="Gene3D" id="2.40.50.90">
    <property type="match status" value="1"/>
</dbReference>
<dbReference type="AlphaFoldDB" id="A0A1B6I2U6"/>
<dbReference type="PROSITE" id="PS50089">
    <property type="entry name" value="ZF_RING_2"/>
    <property type="match status" value="1"/>
</dbReference>
<dbReference type="SMART" id="SM00333">
    <property type="entry name" value="TUDOR"/>
    <property type="match status" value="2"/>
</dbReference>
<dbReference type="SUPFAM" id="SSF57845">
    <property type="entry name" value="B-box zinc-binding domain"/>
    <property type="match status" value="1"/>
</dbReference>
<dbReference type="SUPFAM" id="SSF63748">
    <property type="entry name" value="Tudor/PWWP/MBT"/>
    <property type="match status" value="2"/>
</dbReference>
<dbReference type="PROSITE" id="PS50304">
    <property type="entry name" value="TUDOR"/>
    <property type="match status" value="2"/>
</dbReference>
<reference evidence="8" key="1">
    <citation type="submission" date="2015-11" db="EMBL/GenBank/DDBJ databases">
        <title>De novo transcriptome assembly of four potential Pierce s Disease insect vectors from Arizona vineyards.</title>
        <authorList>
            <person name="Tassone E.E."/>
        </authorList>
    </citation>
    <scope>NUCLEOTIDE SEQUENCE</scope>
</reference>
<dbReference type="InterPro" id="IPR001841">
    <property type="entry name" value="Znf_RING"/>
</dbReference>
<evidence type="ECO:0000259" key="5">
    <source>
        <dbReference type="PROSITE" id="PS50089"/>
    </source>
</evidence>
<dbReference type="Pfam" id="PF00567">
    <property type="entry name" value="TUDOR"/>
    <property type="match status" value="2"/>
</dbReference>
<dbReference type="InterPro" id="IPR013083">
    <property type="entry name" value="Znf_RING/FYVE/PHD"/>
</dbReference>
<keyword evidence="3" id="KW-0862">Zinc</keyword>
<dbReference type="Gene3D" id="3.30.160.60">
    <property type="entry name" value="Classic Zinc Finger"/>
    <property type="match status" value="1"/>
</dbReference>
<feature type="non-terminal residue" evidence="8">
    <location>
        <position position="832"/>
    </location>
</feature>
<dbReference type="PANTHER" id="PTHR16442">
    <property type="entry name" value="RING FINGER PROTEIN 17"/>
    <property type="match status" value="1"/>
</dbReference>
<dbReference type="SUPFAM" id="SSF57850">
    <property type="entry name" value="RING/U-box"/>
    <property type="match status" value="1"/>
</dbReference>
<dbReference type="Gene3D" id="3.30.40.10">
    <property type="entry name" value="Zinc/RING finger domain, C3HC4 (zinc finger)"/>
    <property type="match status" value="1"/>
</dbReference>
<dbReference type="InterPro" id="IPR017907">
    <property type="entry name" value="Znf_RING_CS"/>
</dbReference>
<dbReference type="Gene3D" id="2.30.30.140">
    <property type="match status" value="2"/>
</dbReference>
<feature type="domain" description="RING-type" evidence="5">
    <location>
        <begin position="11"/>
        <end position="62"/>
    </location>
</feature>
<dbReference type="FunFam" id="2.30.30.140:FF:000018">
    <property type="entry name" value="Serine/threonine-protein kinase 31"/>
    <property type="match status" value="2"/>
</dbReference>
<dbReference type="CDD" id="cd19756">
    <property type="entry name" value="Bbox2"/>
    <property type="match status" value="1"/>
</dbReference>
<dbReference type="PANTHER" id="PTHR16442:SF1">
    <property type="entry name" value="RING FINGER PROTEIN 17"/>
    <property type="match status" value="1"/>
</dbReference>
<dbReference type="CDD" id="cd19757">
    <property type="entry name" value="Bbox1"/>
    <property type="match status" value="1"/>
</dbReference>
<evidence type="ECO:0008006" key="9">
    <source>
        <dbReference type="Google" id="ProtNLM"/>
    </source>
</evidence>
<dbReference type="InterPro" id="IPR035437">
    <property type="entry name" value="SNase_OB-fold_sf"/>
</dbReference>
<dbReference type="InterPro" id="IPR002999">
    <property type="entry name" value="Tudor"/>
</dbReference>
<evidence type="ECO:0000313" key="8">
    <source>
        <dbReference type="EMBL" id="JAS81243.1"/>
    </source>
</evidence>
<dbReference type="InterPro" id="IPR000315">
    <property type="entry name" value="Znf_B-box"/>
</dbReference>
<evidence type="ECO:0000256" key="3">
    <source>
        <dbReference type="ARBA" id="ARBA00022833"/>
    </source>
</evidence>
<protein>
    <recommendedName>
        <fullName evidence="9">RING-type E3 ubiquitin transferase</fullName>
    </recommendedName>
</protein>
<feature type="domain" description="Tudor" evidence="7">
    <location>
        <begin position="748"/>
        <end position="806"/>
    </location>
</feature>
<proteinExistence type="predicted"/>
<feature type="domain" description="B box-type" evidence="6">
    <location>
        <begin position="116"/>
        <end position="163"/>
    </location>
</feature>
<evidence type="ECO:0000256" key="4">
    <source>
        <dbReference type="PROSITE-ProRule" id="PRU00024"/>
    </source>
</evidence>
<organism evidence="8">
    <name type="scientific">Homalodisca liturata</name>
    <dbReference type="NCBI Taxonomy" id="320908"/>
    <lineage>
        <taxon>Eukaryota</taxon>
        <taxon>Metazoa</taxon>
        <taxon>Ecdysozoa</taxon>
        <taxon>Arthropoda</taxon>
        <taxon>Hexapoda</taxon>
        <taxon>Insecta</taxon>
        <taxon>Pterygota</taxon>
        <taxon>Neoptera</taxon>
        <taxon>Paraneoptera</taxon>
        <taxon>Hemiptera</taxon>
        <taxon>Auchenorrhyncha</taxon>
        <taxon>Membracoidea</taxon>
        <taxon>Cicadellidae</taxon>
        <taxon>Cicadellinae</taxon>
        <taxon>Proconiini</taxon>
        <taxon>Homalodisca</taxon>
    </lineage>
</organism>
<dbReference type="GO" id="GO:0008270">
    <property type="term" value="F:zinc ion binding"/>
    <property type="evidence" value="ECO:0007669"/>
    <property type="project" value="UniProtKB-KW"/>
</dbReference>
<name>A0A1B6I2U6_9HEMI</name>
<accession>A0A1B6I2U6</accession>
<evidence type="ECO:0000259" key="6">
    <source>
        <dbReference type="PROSITE" id="PS50119"/>
    </source>
</evidence>
<sequence>MDHKFRREPSCVLCSLQFSFKDPTNPIGGKCPLLLKCGHSVCEGCMRSVTRGSTSVTCTICSQVSEANKFRNQEELREEFPLNVYSVGQVALKRSGKHKPKDQLIGFYSQKKQMNSETVLCGECGERAADCSCLQCDVHFCTRCFTRIHDSSVILRKHEKVDIKGNYKLNKDAFCKEHKDRCLQIYCNDCELYCCKDCVFSAHLGHSCVEVEQKNVEVLEKFSEAYDEANAVLKQLYHTRKKLQSNGLQVQDEDAANLERQVAIHYNRLHGLLQLQEEELLKKIRNCKDEAQKSLGSVLTNLEENIKEMETILTVGKASLEPSNFSSLPLSPLLDKLTNVTEMPCYLLLNNDQSINNFGFHEDSSIIDLLKGHCTISVPDKRTYELCSKLNLPEDYQFESIPHFPDPFKKPDLSVLTSRKKLGKITTNQLSEPKLLKTEAKNKPMSYQETLRKNRLTLQNNNSEETMSTSSADSAFEKICVAPALEEGTTEIVRICHLISPNNFYVQRKCTYSQLEKLRDHFSKQMNIKKNQPASVEKYEIYLVQFKVDKKWYRAQVKEVMEDKCEIFYVDYGNTETVDIKKLRDIPERYKTIPDQAIHCSLANCVPVGGMWNEEAVKIFTSMSNNVELSMFVVNINRTSKLHEVHLRRVQDLNCSFADSLIFLGCAGQTDVVNLQGLFKDPSSKKGFFKDIDIQKGDTFDGQVTHISTPTNFYLQRIADGGKLLLQQMTDLTLVYSHMGPQENVIYNPTPGMMVAAKFSDGSWYRGVILSIPRSCHIEVQYVDFGNVETVNWKDVRLLLPKFQKMSAQGLKCSLSDIAPKHEKGWTASAKK</sequence>
<dbReference type="PROSITE" id="PS00518">
    <property type="entry name" value="ZF_RING_1"/>
    <property type="match status" value="1"/>
</dbReference>
<evidence type="ECO:0000256" key="1">
    <source>
        <dbReference type="ARBA" id="ARBA00022723"/>
    </source>
</evidence>
<keyword evidence="1" id="KW-0479">Metal-binding</keyword>
<keyword evidence="2 4" id="KW-0863">Zinc-finger</keyword>
<feature type="domain" description="B box-type" evidence="6">
    <location>
        <begin position="170"/>
        <end position="211"/>
    </location>
</feature>